<dbReference type="Pfam" id="PF05071">
    <property type="entry name" value="NDUFA12"/>
    <property type="match status" value="1"/>
</dbReference>
<dbReference type="InterPro" id="IPR007763">
    <property type="entry name" value="NDUFA12"/>
</dbReference>
<dbReference type="NCBIfam" id="NF006040">
    <property type="entry name" value="PRK08183.1"/>
    <property type="match status" value="1"/>
</dbReference>
<reference evidence="2 3" key="1">
    <citation type="submission" date="2014-01" db="EMBL/GenBank/DDBJ databases">
        <title>Genome sequence determination for a cystic fibrosis isolate, Inquilinus limosus.</title>
        <authorList>
            <person name="Pino M."/>
            <person name="Di Conza J."/>
            <person name="Gutkind G."/>
        </authorList>
    </citation>
    <scope>NUCLEOTIDE SEQUENCE [LARGE SCALE GENOMIC DNA]</scope>
    <source>
        <strain evidence="2 3">MP06</strain>
    </source>
</reference>
<dbReference type="GO" id="GO:0045271">
    <property type="term" value="C:respiratory chain complex I"/>
    <property type="evidence" value="ECO:0007669"/>
    <property type="project" value="InterPro"/>
</dbReference>
<evidence type="ECO:0000256" key="1">
    <source>
        <dbReference type="SAM" id="MobiDB-lite"/>
    </source>
</evidence>
<dbReference type="EMBL" id="JANX01000684">
    <property type="protein sequence ID" value="KGM30820.1"/>
    <property type="molecule type" value="Genomic_DNA"/>
</dbReference>
<comment type="caution">
    <text evidence="2">The sequence shown here is derived from an EMBL/GenBank/DDBJ whole genome shotgun (WGS) entry which is preliminary data.</text>
</comment>
<gene>
    <name evidence="2" type="ORF">P409_30800</name>
</gene>
<dbReference type="OrthoDB" id="9795340at2"/>
<name>A0A0A0CYE9_9PROT</name>
<feature type="region of interest" description="Disordered" evidence="1">
    <location>
        <begin position="74"/>
        <end position="128"/>
    </location>
</feature>
<dbReference type="AlphaFoldDB" id="A0A0A0CYE9"/>
<organism evidence="2 3">
    <name type="scientific">Inquilinus limosus MP06</name>
    <dbReference type="NCBI Taxonomy" id="1398085"/>
    <lineage>
        <taxon>Bacteria</taxon>
        <taxon>Pseudomonadati</taxon>
        <taxon>Pseudomonadota</taxon>
        <taxon>Alphaproteobacteria</taxon>
        <taxon>Rhodospirillales</taxon>
        <taxon>Rhodospirillaceae</taxon>
        <taxon>Inquilinus</taxon>
    </lineage>
</organism>
<dbReference type="RefSeq" id="WP_034847449.1">
    <property type="nucleotide sequence ID" value="NZ_JANX01000684.1"/>
</dbReference>
<dbReference type="Proteomes" id="UP000029995">
    <property type="component" value="Unassembled WGS sequence"/>
</dbReference>
<dbReference type="PANTHER" id="PTHR12910:SF2">
    <property type="entry name" value="NADH DEHYDROGENASE [UBIQUINONE] 1 ALPHA SUBCOMPLEX SUBUNIT 12"/>
    <property type="match status" value="1"/>
</dbReference>
<dbReference type="GO" id="GO:0006979">
    <property type="term" value="P:response to oxidative stress"/>
    <property type="evidence" value="ECO:0007669"/>
    <property type="project" value="TreeGrafter"/>
</dbReference>
<protein>
    <submittedName>
        <fullName evidence="2">NADH dehydrogenase</fullName>
    </submittedName>
</protein>
<accession>A0A0A0CYE9</accession>
<proteinExistence type="predicted"/>
<evidence type="ECO:0000313" key="3">
    <source>
        <dbReference type="Proteomes" id="UP000029995"/>
    </source>
</evidence>
<evidence type="ECO:0000313" key="2">
    <source>
        <dbReference type="EMBL" id="KGM30820.1"/>
    </source>
</evidence>
<sequence>MAFDLTEFGLRAYLRFVTWRRGQLVGQDAHGNRYYRSRKVAAGGREKRWVVFNGGESEASRVPPEWHGWLHHTFQEPPGDTSPFRRPWQQPPEANPTGTGHAYLPPGHPLRGSHRAKATGDYEPWTPA</sequence>
<dbReference type="PANTHER" id="PTHR12910">
    <property type="entry name" value="NADH-UBIQUINONE OXIDOREDUCTASE SUBUNIT B17.2"/>
    <property type="match status" value="1"/>
</dbReference>